<comment type="caution">
    <text evidence="3">The sequence shown here is derived from an EMBL/GenBank/DDBJ whole genome shotgun (WGS) entry which is preliminary data.</text>
</comment>
<dbReference type="Proteomes" id="UP001085076">
    <property type="component" value="Miscellaneous, Linkage group lg05"/>
</dbReference>
<dbReference type="PROSITE" id="PS50005">
    <property type="entry name" value="TPR"/>
    <property type="match status" value="2"/>
</dbReference>
<dbReference type="Gene3D" id="1.25.40.10">
    <property type="entry name" value="Tetratricopeptide repeat domain"/>
    <property type="match status" value="3"/>
</dbReference>
<gene>
    <name evidence="3" type="ORF">J5N97_019663</name>
</gene>
<reference evidence="3" key="2">
    <citation type="journal article" date="2022" name="Hortic Res">
        <title>The genome of Dioscorea zingiberensis sheds light on the biosynthesis, origin and evolution of the medicinally important diosgenin saponins.</title>
        <authorList>
            <person name="Li Y."/>
            <person name="Tan C."/>
            <person name="Li Z."/>
            <person name="Guo J."/>
            <person name="Li S."/>
            <person name="Chen X."/>
            <person name="Wang C."/>
            <person name="Dai X."/>
            <person name="Yang H."/>
            <person name="Song W."/>
            <person name="Hou L."/>
            <person name="Xu J."/>
            <person name="Tong Z."/>
            <person name="Xu A."/>
            <person name="Yuan X."/>
            <person name="Wang W."/>
            <person name="Yang Q."/>
            <person name="Chen L."/>
            <person name="Sun Z."/>
            <person name="Wang K."/>
            <person name="Pan B."/>
            <person name="Chen J."/>
            <person name="Bao Y."/>
            <person name="Liu F."/>
            <person name="Qi X."/>
            <person name="Gang D.R."/>
            <person name="Wen J."/>
            <person name="Li J."/>
        </authorList>
    </citation>
    <scope>NUCLEOTIDE SEQUENCE</scope>
    <source>
        <strain evidence="3">Dzin_1.0</strain>
    </source>
</reference>
<feature type="compositionally biased region" description="Basic and acidic residues" evidence="2">
    <location>
        <begin position="110"/>
        <end position="127"/>
    </location>
</feature>
<dbReference type="SMART" id="SM00028">
    <property type="entry name" value="TPR"/>
    <property type="match status" value="8"/>
</dbReference>
<feature type="repeat" description="TPR" evidence="1">
    <location>
        <begin position="425"/>
        <end position="458"/>
    </location>
</feature>
<sequence length="719" mass="78631">MPGIVVDGVVDNEGSNELNSPHDKENSSLAKSPRAPLSQTGEGGVEASIEQLYENVREMESSGDESLSRHSFCSDADESRIDSELHHLAVGEMEAIEIIEKEVGGANDVPVKKENGSSSRKSDKEANIRSPGSKSSASSKKSKVPSRLQLASDASTKRKPNSKDSVQAGEKAFRKPSIGVNRAKKQIESVSGELKTPDGFEDPLEVGLDNPDLGPFLLKQSRTLMLSGENPQRALKYAIRAAKSFEKCADGKPSLELVMSLHVTAAIHCSLGQYIEAIPVLEKSIEIPILEEGHDHALGKFSGYMQLGDTYAMLGQLDNSIQCYRSGLQIQKQVLGDKDPRVGETCRYLAEAHVQAMQFDEAKSLCQMALDIHRENGAPGSPEEAGDRRLMGLICDNMGNHETALEHLVLASMALMSNGQEAEVASVDCSIGDTYLSLARYDEAIFAYQKALTMFKSTKGENHPAVASVFVRLADLYHKIGKLRESKSYCENALRIYGKLHPGTSSDEIASGFTDIAAIYEAIKEPEEALKLLQKALKIYSYASGHQSSIAGIEAQMGVLYYVTENFVESYNSFKSAITKLRECGEKRSAFFGVALNQMGLVCAHLFAINEAAEMFEEARSILEQEYGPYHPDTLGVCSNLAGVYDAMGRSDEAIEILEYLVGIREEKLGTANPDVDDEKRRLAELLREAGKERNKKIRSLDNLLDSKSHTVKKDEIAT</sequence>
<dbReference type="InterPro" id="IPR011990">
    <property type="entry name" value="TPR-like_helical_dom_sf"/>
</dbReference>
<accession>A0A9D5HCP9</accession>
<feature type="region of interest" description="Disordered" evidence="2">
    <location>
        <begin position="1"/>
        <end position="77"/>
    </location>
</feature>
<dbReference type="Pfam" id="PF13181">
    <property type="entry name" value="TPR_8"/>
    <property type="match status" value="1"/>
</dbReference>
<proteinExistence type="predicted"/>
<organism evidence="3 4">
    <name type="scientific">Dioscorea zingiberensis</name>
    <dbReference type="NCBI Taxonomy" id="325984"/>
    <lineage>
        <taxon>Eukaryota</taxon>
        <taxon>Viridiplantae</taxon>
        <taxon>Streptophyta</taxon>
        <taxon>Embryophyta</taxon>
        <taxon>Tracheophyta</taxon>
        <taxon>Spermatophyta</taxon>
        <taxon>Magnoliopsida</taxon>
        <taxon>Liliopsida</taxon>
        <taxon>Dioscoreales</taxon>
        <taxon>Dioscoreaceae</taxon>
        <taxon>Dioscorea</taxon>
    </lineage>
</organism>
<dbReference type="AlphaFoldDB" id="A0A9D5HCP9"/>
<reference evidence="3" key="1">
    <citation type="submission" date="2021-03" db="EMBL/GenBank/DDBJ databases">
        <authorList>
            <person name="Li Z."/>
            <person name="Yang C."/>
        </authorList>
    </citation>
    <scope>NUCLEOTIDE SEQUENCE</scope>
    <source>
        <strain evidence="3">Dzin_1.0</strain>
        <tissue evidence="3">Leaf</tissue>
    </source>
</reference>
<feature type="compositionally biased region" description="Low complexity" evidence="2">
    <location>
        <begin position="130"/>
        <end position="139"/>
    </location>
</feature>
<dbReference type="InterPro" id="IPR019734">
    <property type="entry name" value="TPR_rpt"/>
</dbReference>
<dbReference type="OrthoDB" id="5986190at2759"/>
<dbReference type="Pfam" id="PF13424">
    <property type="entry name" value="TPR_12"/>
    <property type="match status" value="2"/>
</dbReference>
<keyword evidence="4" id="KW-1185">Reference proteome</keyword>
<evidence type="ECO:0000313" key="4">
    <source>
        <dbReference type="Proteomes" id="UP001085076"/>
    </source>
</evidence>
<keyword evidence="1" id="KW-0802">TPR repeat</keyword>
<protein>
    <submittedName>
        <fullName evidence="3">Uncharacterized protein</fullName>
    </submittedName>
</protein>
<dbReference type="EMBL" id="JAGGNH010000005">
    <property type="protein sequence ID" value="KAJ0971704.1"/>
    <property type="molecule type" value="Genomic_DNA"/>
</dbReference>
<feature type="repeat" description="TPR" evidence="1">
    <location>
        <begin position="301"/>
        <end position="334"/>
    </location>
</feature>
<evidence type="ECO:0000256" key="1">
    <source>
        <dbReference type="PROSITE-ProRule" id="PRU00339"/>
    </source>
</evidence>
<evidence type="ECO:0000313" key="3">
    <source>
        <dbReference type="EMBL" id="KAJ0971704.1"/>
    </source>
</evidence>
<feature type="region of interest" description="Disordered" evidence="2">
    <location>
        <begin position="101"/>
        <end position="178"/>
    </location>
</feature>
<dbReference type="PANTHER" id="PTHR46284:SF5">
    <property type="entry name" value="PROTEIN KINESIN LIGHT CHAIN-RELATED 3"/>
    <property type="match status" value="1"/>
</dbReference>
<dbReference type="PANTHER" id="PTHR46284">
    <property type="entry name" value="PROTEIN KINESIN LIGHT CHAIN-RELATED 3"/>
    <property type="match status" value="1"/>
</dbReference>
<dbReference type="SUPFAM" id="SSF48452">
    <property type="entry name" value="TPR-like"/>
    <property type="match status" value="2"/>
</dbReference>
<name>A0A9D5HCP9_9LILI</name>
<evidence type="ECO:0000256" key="2">
    <source>
        <dbReference type="SAM" id="MobiDB-lite"/>
    </source>
</evidence>